<sequence>MTDIKRTLPKYTEVVIVGGGLGGLAMGIQLQKHGINDYIIVEKDVEVGGSWRDNSYPGCACDVQSHLYSFSFTNKSDWTKRYAPWDEIQDYILATVSEYNVRPNIRFGLEVNSSVFDEKTATWTVGTADGQTVKCKYFILATGPLHHPQIPNIPGLDTFKGKVMHSARWDHGYDLKGKKVASIGTGGSAIQYVPEIAPDVERLDVYQRSAAWVIPRDERKYSKASKWVFEKFPSLRRLYRARLYMTNEMRVWPIFHPSIAVVAEFFAKQFIRAQVKDPVVRKKLTPDYMLGCKRILISNKWYPAFNRDNVDLITDGIKEIREHSIVDSNGVEREVDTIILGTGFIVDPRGYMNKFNLKGLPGHDILEDWKDGAEAYLGNTVTGYPNMFQLVGPNAGLGHNSILFMIESQVHYILQCMKEVQKRDVGYLNVKKEAQVEFNEEMQSRIKGSVWTSGCKSWYQQADGKNFALWPSSTMEFYRRNRNVIARHYEWVKVEAKPQATVQLGSKERVVAKAKSKTAAAKEVSA</sequence>
<dbReference type="Gene3D" id="3.50.50.60">
    <property type="entry name" value="FAD/NAD(P)-binding domain"/>
    <property type="match status" value="2"/>
</dbReference>
<reference evidence="1 2" key="1">
    <citation type="journal article" date="2013" name="Genome Announc.">
        <title>Genome Sequence of Thalassolituus oleivorans MIL-1 (DSM 14913T).</title>
        <authorList>
            <person name="Golyshin P.N."/>
            <person name="Werner J."/>
            <person name="Chernikova T.N."/>
            <person name="Tran H."/>
            <person name="Ferrer M."/>
            <person name="Yakimov M.M."/>
            <person name="Teeling H."/>
            <person name="Golyshina O.V."/>
        </authorList>
    </citation>
    <scope>NUCLEOTIDE SEQUENCE [LARGE SCALE GENOMIC DNA]</scope>
    <source>
        <strain evidence="1 2">MIL-1</strain>
    </source>
</reference>
<dbReference type="RefSeq" id="WP_015485698.1">
    <property type="nucleotide sequence ID" value="NC_020888.1"/>
</dbReference>
<proteinExistence type="predicted"/>
<dbReference type="GO" id="GO:0004497">
    <property type="term" value="F:monooxygenase activity"/>
    <property type="evidence" value="ECO:0007669"/>
    <property type="project" value="UniProtKB-KW"/>
</dbReference>
<dbReference type="HOGENOM" id="CLU_006937_7_1_6"/>
<organism evidence="1 2">
    <name type="scientific">Thalassolituus oleivorans MIL-1</name>
    <dbReference type="NCBI Taxonomy" id="1298593"/>
    <lineage>
        <taxon>Bacteria</taxon>
        <taxon>Pseudomonadati</taxon>
        <taxon>Pseudomonadota</taxon>
        <taxon>Gammaproteobacteria</taxon>
        <taxon>Oceanospirillales</taxon>
        <taxon>Oceanospirillaceae</taxon>
        <taxon>Thalassolituus</taxon>
    </lineage>
</organism>
<dbReference type="GeneID" id="79175503"/>
<evidence type="ECO:0000313" key="2">
    <source>
        <dbReference type="Proteomes" id="UP000011866"/>
    </source>
</evidence>
<dbReference type="Pfam" id="PF13738">
    <property type="entry name" value="Pyr_redox_3"/>
    <property type="match status" value="1"/>
</dbReference>
<keyword evidence="1" id="KW-0503">Monooxygenase</keyword>
<dbReference type="PANTHER" id="PTHR42877">
    <property type="entry name" value="L-ORNITHINE N(5)-MONOOXYGENASE-RELATED"/>
    <property type="match status" value="1"/>
</dbReference>
<dbReference type="SUPFAM" id="SSF51905">
    <property type="entry name" value="FAD/NAD(P)-binding domain"/>
    <property type="match status" value="1"/>
</dbReference>
<dbReference type="STRING" id="187493.CN03_15530"/>
<dbReference type="PATRIC" id="fig|1298593.3.peg.496"/>
<accession>M5DND9</accession>
<dbReference type="Proteomes" id="UP000011866">
    <property type="component" value="Chromosome"/>
</dbReference>
<keyword evidence="1" id="KW-0560">Oxidoreductase</keyword>
<evidence type="ECO:0000313" key="1">
    <source>
        <dbReference type="EMBL" id="CCU70958.1"/>
    </source>
</evidence>
<dbReference type="KEGG" id="tol:TOL_0519"/>
<gene>
    <name evidence="1" type="ORF">TOL_0519</name>
</gene>
<name>M5DND9_9GAMM</name>
<dbReference type="eggNOG" id="COG2072">
    <property type="taxonomic scope" value="Bacteria"/>
</dbReference>
<keyword evidence="2" id="KW-1185">Reference proteome</keyword>
<dbReference type="AlphaFoldDB" id="M5DND9"/>
<dbReference type="InterPro" id="IPR036188">
    <property type="entry name" value="FAD/NAD-bd_sf"/>
</dbReference>
<dbReference type="InterPro" id="IPR051209">
    <property type="entry name" value="FAD-bind_Monooxygenase_sf"/>
</dbReference>
<protein>
    <submittedName>
        <fullName evidence="1">Monooxygenase flavin-binding family protein</fullName>
    </submittedName>
</protein>
<dbReference type="EMBL" id="HF680312">
    <property type="protein sequence ID" value="CCU70958.1"/>
    <property type="molecule type" value="Genomic_DNA"/>
</dbReference>
<dbReference type="PANTHER" id="PTHR42877:SF4">
    <property type="entry name" value="FAD_NAD(P)-BINDING DOMAIN-CONTAINING PROTEIN-RELATED"/>
    <property type="match status" value="1"/>
</dbReference>